<dbReference type="AlphaFoldDB" id="A0A1E3A7M9"/>
<evidence type="ECO:0000313" key="2">
    <source>
        <dbReference type="EMBL" id="ODM04226.1"/>
    </source>
</evidence>
<dbReference type="SUPFAM" id="SSF50475">
    <property type="entry name" value="FMN-binding split barrel"/>
    <property type="match status" value="1"/>
</dbReference>
<dbReference type="Pfam" id="PF01243">
    <property type="entry name" value="PNPOx_N"/>
    <property type="match status" value="1"/>
</dbReference>
<accession>A0A1E3A7M9</accession>
<dbReference type="EMBL" id="MCGH01000003">
    <property type="protein sequence ID" value="ODM04226.1"/>
    <property type="molecule type" value="Genomic_DNA"/>
</dbReference>
<reference evidence="2 3" key="1">
    <citation type="submission" date="2016-07" db="EMBL/GenBank/DDBJ databases">
        <title>Characterization of isolates of Eisenbergiella tayi derived from blood cultures, using whole genome sequencing.</title>
        <authorList>
            <person name="Burdz T."/>
            <person name="Wiebe D."/>
            <person name="Huynh C."/>
            <person name="Bernard K."/>
        </authorList>
    </citation>
    <scope>NUCLEOTIDE SEQUENCE [LARGE SCALE GENOMIC DNA]</scope>
    <source>
        <strain evidence="2 3">NML 110608</strain>
    </source>
</reference>
<dbReference type="Gene3D" id="2.30.110.10">
    <property type="entry name" value="Electron Transport, Fmn-binding Protein, Chain A"/>
    <property type="match status" value="1"/>
</dbReference>
<dbReference type="PANTHER" id="PTHR34818:SF1">
    <property type="entry name" value="PROTEIN BLI-3"/>
    <property type="match status" value="1"/>
</dbReference>
<protein>
    <submittedName>
        <fullName evidence="2">Pyridoxamine 5'-phosphate oxidase</fullName>
    </submittedName>
</protein>
<feature type="domain" description="Pyridoxamine 5'-phosphate oxidase N-terminal" evidence="1">
    <location>
        <begin position="15"/>
        <end position="128"/>
    </location>
</feature>
<name>A0A1E3A7M9_9FIRM</name>
<evidence type="ECO:0000313" key="3">
    <source>
        <dbReference type="Proteomes" id="UP000094067"/>
    </source>
</evidence>
<comment type="caution">
    <text evidence="2">The sequence shown here is derived from an EMBL/GenBank/DDBJ whole genome shotgun (WGS) entry which is preliminary data.</text>
</comment>
<dbReference type="PATRIC" id="fig|1432052.4.peg.5592"/>
<organism evidence="2 3">
    <name type="scientific">Eisenbergiella tayi</name>
    <dbReference type="NCBI Taxonomy" id="1432052"/>
    <lineage>
        <taxon>Bacteria</taxon>
        <taxon>Bacillati</taxon>
        <taxon>Bacillota</taxon>
        <taxon>Clostridia</taxon>
        <taxon>Lachnospirales</taxon>
        <taxon>Lachnospiraceae</taxon>
        <taxon>Eisenbergiella</taxon>
    </lineage>
</organism>
<evidence type="ECO:0000259" key="1">
    <source>
        <dbReference type="Pfam" id="PF01243"/>
    </source>
</evidence>
<dbReference type="PANTHER" id="PTHR34818">
    <property type="entry name" value="PROTEIN BLI-3"/>
    <property type="match status" value="1"/>
</dbReference>
<sequence length="139" mass="16154">MMKNPEQTIGNMADKCGTVFMSYIDDEGFPVTKAMLKPRVREGIQVFWFHTNTSSNKVKFYRENPKASIYFVDTRFFRGVCLAGNVEVLETSEAKEMLWQEGDTMYYKEGVTDPDYCVLKFTAVKGRYYSNFHSEDFVI</sequence>
<dbReference type="InterPro" id="IPR011576">
    <property type="entry name" value="Pyridox_Oxase_N"/>
</dbReference>
<dbReference type="InterPro" id="IPR012349">
    <property type="entry name" value="Split_barrel_FMN-bd"/>
</dbReference>
<dbReference type="InterPro" id="IPR052917">
    <property type="entry name" value="Stress-Dev_Protein"/>
</dbReference>
<proteinExistence type="predicted"/>
<gene>
    <name evidence="2" type="ORF">BEI61_05030</name>
</gene>
<dbReference type="Proteomes" id="UP000094067">
    <property type="component" value="Unassembled WGS sequence"/>
</dbReference>